<feature type="domain" description="N-acetyltransferase" evidence="1">
    <location>
        <begin position="25"/>
        <end position="180"/>
    </location>
</feature>
<evidence type="ECO:0000259" key="1">
    <source>
        <dbReference type="PROSITE" id="PS51186"/>
    </source>
</evidence>
<dbReference type="RefSeq" id="WP_207986492.1">
    <property type="nucleotide sequence ID" value="NZ_CP071794.1"/>
</dbReference>
<reference evidence="2 3" key="1">
    <citation type="submission" date="2021-03" db="EMBL/GenBank/DDBJ databases">
        <title>Complete genome of Parasphingorhabdus_sp.JHSY0214.</title>
        <authorList>
            <person name="Yoo J.H."/>
            <person name="Bae J.W."/>
        </authorList>
    </citation>
    <scope>NUCLEOTIDE SEQUENCE [LARGE SCALE GENOMIC DNA]</scope>
    <source>
        <strain evidence="2 3">JHSY0214</strain>
    </source>
</reference>
<dbReference type="InterPro" id="IPR000182">
    <property type="entry name" value="GNAT_dom"/>
</dbReference>
<dbReference type="Gene3D" id="3.40.630.30">
    <property type="match status" value="1"/>
</dbReference>
<dbReference type="Proteomes" id="UP000663923">
    <property type="component" value="Chromosome"/>
</dbReference>
<dbReference type="SUPFAM" id="SSF55729">
    <property type="entry name" value="Acyl-CoA N-acyltransferases (Nat)"/>
    <property type="match status" value="1"/>
</dbReference>
<dbReference type="EMBL" id="CP071794">
    <property type="protein sequence ID" value="QTD54658.1"/>
    <property type="molecule type" value="Genomic_DNA"/>
</dbReference>
<name>A0ABX7T3U8_9SPHN</name>
<keyword evidence="3" id="KW-1185">Reference proteome</keyword>
<proteinExistence type="predicted"/>
<evidence type="ECO:0000313" key="3">
    <source>
        <dbReference type="Proteomes" id="UP000663923"/>
    </source>
</evidence>
<protein>
    <submittedName>
        <fullName evidence="2">GNAT family N-acetyltransferase</fullName>
    </submittedName>
</protein>
<dbReference type="InterPro" id="IPR016181">
    <property type="entry name" value="Acyl_CoA_acyltransferase"/>
</dbReference>
<dbReference type="Pfam" id="PF00583">
    <property type="entry name" value="Acetyltransf_1"/>
    <property type="match status" value="1"/>
</dbReference>
<dbReference type="PROSITE" id="PS51186">
    <property type="entry name" value="GNAT"/>
    <property type="match status" value="1"/>
</dbReference>
<gene>
    <name evidence="2" type="ORF">J4G78_10315</name>
</gene>
<evidence type="ECO:0000313" key="2">
    <source>
        <dbReference type="EMBL" id="QTD54658.1"/>
    </source>
</evidence>
<accession>A0ABX7T3U8</accession>
<sequence>MPEQHENVPELPCSIVTELRSGMKVCLRPIHPSDQGKIERGIMELSDRSRYLRFFSSFKIAPASVVEKLSAVDGIDHIAWGVVNLDVDDHPPIAAAHAIRSTDDPARGEFAIAVLDEYQSKGVSRVLIAALFSNCLEQGLSKLDIAVLRENRKAAGLIAALGAEMTRSENAIAYYSLDLESALNALRAMEKPKGLRNIWVAFDG</sequence>
<dbReference type="CDD" id="cd04301">
    <property type="entry name" value="NAT_SF"/>
    <property type="match status" value="1"/>
</dbReference>
<organism evidence="2 3">
    <name type="scientific">Parasphingorhabdus cellanae</name>
    <dbReference type="NCBI Taxonomy" id="2806553"/>
    <lineage>
        <taxon>Bacteria</taxon>
        <taxon>Pseudomonadati</taxon>
        <taxon>Pseudomonadota</taxon>
        <taxon>Alphaproteobacteria</taxon>
        <taxon>Sphingomonadales</taxon>
        <taxon>Sphingomonadaceae</taxon>
        <taxon>Parasphingorhabdus</taxon>
    </lineage>
</organism>